<gene>
    <name evidence="2" type="ORF">C1A40_00140</name>
</gene>
<evidence type="ECO:0000313" key="3">
    <source>
        <dbReference type="Proteomes" id="UP000236592"/>
    </source>
</evidence>
<feature type="domain" description="Polysaccharide pyruvyl transferase" evidence="1">
    <location>
        <begin position="38"/>
        <end position="193"/>
    </location>
</feature>
<name>A0A2I7SDM2_9FLAO</name>
<organism evidence="2 3">
    <name type="scientific">Pseudotamlana carrageenivorans</name>
    <dbReference type="NCBI Taxonomy" id="2069432"/>
    <lineage>
        <taxon>Bacteria</taxon>
        <taxon>Pseudomonadati</taxon>
        <taxon>Bacteroidota</taxon>
        <taxon>Flavobacteriia</taxon>
        <taxon>Flavobacteriales</taxon>
        <taxon>Flavobacteriaceae</taxon>
        <taxon>Pseudotamlana</taxon>
    </lineage>
</organism>
<dbReference type="KEGG" id="taj:C1A40_00140"/>
<dbReference type="RefSeq" id="WP_102994113.1">
    <property type="nucleotide sequence ID" value="NZ_CP025938.1"/>
</dbReference>
<dbReference type="InterPro" id="IPR007345">
    <property type="entry name" value="Polysacch_pyruvyl_Trfase"/>
</dbReference>
<evidence type="ECO:0000313" key="2">
    <source>
        <dbReference type="EMBL" id="AUS03989.1"/>
    </source>
</evidence>
<dbReference type="AlphaFoldDB" id="A0A2I7SDM2"/>
<protein>
    <recommendedName>
        <fullName evidence="1">Polysaccharide pyruvyl transferase domain-containing protein</fullName>
    </recommendedName>
</protein>
<proteinExistence type="predicted"/>
<accession>A0A2I7SDM2</accession>
<dbReference type="Proteomes" id="UP000236592">
    <property type="component" value="Chromosome"/>
</dbReference>
<keyword evidence="3" id="KW-1185">Reference proteome</keyword>
<dbReference type="OrthoDB" id="9803627at2"/>
<dbReference type="EMBL" id="CP025938">
    <property type="protein sequence ID" value="AUS03989.1"/>
    <property type="molecule type" value="Genomic_DNA"/>
</dbReference>
<reference evidence="3" key="1">
    <citation type="submission" date="2018-01" db="EMBL/GenBank/DDBJ databases">
        <title>Complete genome of Tamlana sp. UJ94.</title>
        <authorList>
            <person name="Jung J."/>
            <person name="Chung D."/>
            <person name="Bae S.S."/>
            <person name="Baek K."/>
        </authorList>
    </citation>
    <scope>NUCLEOTIDE SEQUENCE [LARGE SCALE GENOMIC DNA]</scope>
    <source>
        <strain evidence="3">UJ94</strain>
    </source>
</reference>
<dbReference type="Pfam" id="PF04230">
    <property type="entry name" value="PS_pyruv_trans"/>
    <property type="match status" value="1"/>
</dbReference>
<sequence length="292" mass="33957">MKLVYYKSEIGNFGDDLNLWLWPQIFGPDFFQNNQDVAFFGIGSILIENSNFIDQANSCHKKVVFGTGIRSINENIRIDHSWDIFFLRGPYSSLKLKGDLDHYIADAAYLITLLPQYITYLETPKKYKTSFVPYFKSLDKVDWEVVCENLGWHLISPTNLTVEEFIIEVAASEMVISEAMHGTILADVLRVPWKRCRFFAHIYEGEKVSEWKWNDWLLSIGFSENTSVDATLKPKKGLKNRLQTFFKSKDLKKVCKRLKAHDKIDFKLSSQDTLNRIISQLEEKTTLLKTKF</sequence>
<evidence type="ECO:0000259" key="1">
    <source>
        <dbReference type="Pfam" id="PF04230"/>
    </source>
</evidence>